<dbReference type="Pfam" id="PF01535">
    <property type="entry name" value="PPR"/>
    <property type="match status" value="2"/>
</dbReference>
<evidence type="ECO:0000313" key="4">
    <source>
        <dbReference type="Proteomes" id="UP001642464"/>
    </source>
</evidence>
<dbReference type="InterPro" id="IPR011990">
    <property type="entry name" value="TPR-like_helical_dom_sf"/>
</dbReference>
<keyword evidence="1" id="KW-0677">Repeat</keyword>
<keyword evidence="4" id="KW-1185">Reference proteome</keyword>
<dbReference type="Proteomes" id="UP001642464">
    <property type="component" value="Unassembled WGS sequence"/>
</dbReference>
<dbReference type="PANTHER" id="PTHR47447">
    <property type="entry name" value="OS03G0856100 PROTEIN"/>
    <property type="match status" value="1"/>
</dbReference>
<dbReference type="PROSITE" id="PS51375">
    <property type="entry name" value="PPR"/>
    <property type="match status" value="3"/>
</dbReference>
<dbReference type="Pfam" id="PF13041">
    <property type="entry name" value="PPR_2"/>
    <property type="match status" value="1"/>
</dbReference>
<comment type="caution">
    <text evidence="3">The sequence shown here is derived from an EMBL/GenBank/DDBJ whole genome shotgun (WGS) entry which is preliminary data.</text>
</comment>
<evidence type="ECO:0000313" key="3">
    <source>
        <dbReference type="EMBL" id="CAK9030420.1"/>
    </source>
</evidence>
<name>A0ABP0KU85_9DINO</name>
<accession>A0ABP0KU85</accession>
<gene>
    <name evidence="3" type="ORF">SCF082_LOCUS19206</name>
</gene>
<dbReference type="NCBIfam" id="TIGR00756">
    <property type="entry name" value="PPR"/>
    <property type="match status" value="3"/>
</dbReference>
<evidence type="ECO:0000256" key="1">
    <source>
        <dbReference type="ARBA" id="ARBA00022737"/>
    </source>
</evidence>
<organism evidence="3 4">
    <name type="scientific">Durusdinium trenchii</name>
    <dbReference type="NCBI Taxonomy" id="1381693"/>
    <lineage>
        <taxon>Eukaryota</taxon>
        <taxon>Sar</taxon>
        <taxon>Alveolata</taxon>
        <taxon>Dinophyceae</taxon>
        <taxon>Suessiales</taxon>
        <taxon>Symbiodiniaceae</taxon>
        <taxon>Durusdinium</taxon>
    </lineage>
</organism>
<sequence>MPSAPSAAARRFGRGRPPEILQTLVSLGPHPSQGLVFDACKPCLRFWRGNPRAVTTVLTGLAKRALWDVSVKVMRFLLEYEVSMNHFHVTSVLSACEKRGKWDLALQLLEDTQRHLVPASEVTYNVAMSACGKGSQADQALELLQTMKLEQLTPDDVSYSTAISACSFGGRWEMVLTLLDEMLVKDLPTSSLTYGSVLTACGNAKQWQRALAIFRKMGDRVEQVCYSALISSCEKASRWDMAMQMLEEMCDLAIEMDEVPLNSAISACTTSSRWQQALQLTLQMEDSHAPNGIIWGTVAAALPDPSSRARLGQWLLHHWRPSRVEQVQVKMKDFKADDNGLRVVRPLGAGLLAFFKPSGVSTEAAVSAMSFRLQRPLCRASRLDGATSGVLPVATGTLSD</sequence>
<feature type="repeat" description="PPR" evidence="2">
    <location>
        <begin position="155"/>
        <end position="189"/>
    </location>
</feature>
<dbReference type="PANTHER" id="PTHR47447:SF17">
    <property type="entry name" value="OS12G0638900 PROTEIN"/>
    <property type="match status" value="1"/>
</dbReference>
<evidence type="ECO:0000256" key="2">
    <source>
        <dbReference type="PROSITE-ProRule" id="PRU00708"/>
    </source>
</evidence>
<proteinExistence type="predicted"/>
<reference evidence="3 4" key="1">
    <citation type="submission" date="2024-02" db="EMBL/GenBank/DDBJ databases">
        <authorList>
            <person name="Chen Y."/>
            <person name="Shah S."/>
            <person name="Dougan E. K."/>
            <person name="Thang M."/>
            <person name="Chan C."/>
        </authorList>
    </citation>
    <scope>NUCLEOTIDE SEQUENCE [LARGE SCALE GENOMIC DNA]</scope>
</reference>
<feature type="repeat" description="PPR" evidence="2">
    <location>
        <begin position="222"/>
        <end position="256"/>
    </location>
</feature>
<dbReference type="Pfam" id="PF13812">
    <property type="entry name" value="PPR_3"/>
    <property type="match status" value="1"/>
</dbReference>
<dbReference type="InterPro" id="IPR002885">
    <property type="entry name" value="PPR_rpt"/>
</dbReference>
<dbReference type="EMBL" id="CAXAMM010013091">
    <property type="protein sequence ID" value="CAK9030420.1"/>
    <property type="molecule type" value="Genomic_DNA"/>
</dbReference>
<feature type="non-terminal residue" evidence="3">
    <location>
        <position position="400"/>
    </location>
</feature>
<dbReference type="Gene3D" id="1.25.40.10">
    <property type="entry name" value="Tetratricopeptide repeat domain"/>
    <property type="match status" value="2"/>
</dbReference>
<feature type="repeat" description="PPR" evidence="2">
    <location>
        <begin position="120"/>
        <end position="154"/>
    </location>
</feature>
<protein>
    <submittedName>
        <fullName evidence="3">Chloroplastic</fullName>
    </submittedName>
</protein>